<organism evidence="1 2">
    <name type="scientific">Streptomyces broussonetiae</name>
    <dbReference type="NCBI Taxonomy" id="2686304"/>
    <lineage>
        <taxon>Bacteria</taxon>
        <taxon>Bacillati</taxon>
        <taxon>Actinomycetota</taxon>
        <taxon>Actinomycetes</taxon>
        <taxon>Kitasatosporales</taxon>
        <taxon>Streptomycetaceae</taxon>
        <taxon>Streptomyces</taxon>
    </lineage>
</organism>
<evidence type="ECO:0000313" key="1">
    <source>
        <dbReference type="EMBL" id="QHA09319.1"/>
    </source>
</evidence>
<sequence>MGRDAVVLPEAVAVADALLDPAMTELAWADSGADQPRPLPADGALCRRLGERVGREWLGPLAATGYGGPLTSWMGAVIRIRRGVGGLST</sequence>
<gene>
    <name evidence="1" type="ORF">GQF42_00095</name>
</gene>
<dbReference type="AlphaFoldDB" id="A0A6I6NEK9"/>
<keyword evidence="2" id="KW-1185">Reference proteome</keyword>
<dbReference type="KEGG" id="sbro:GQF42_00095"/>
<dbReference type="EMBL" id="CP047020">
    <property type="protein sequence ID" value="QHA09319.1"/>
    <property type="molecule type" value="Genomic_DNA"/>
</dbReference>
<dbReference type="Proteomes" id="UP000436138">
    <property type="component" value="Chromosome"/>
</dbReference>
<proteinExistence type="predicted"/>
<reference evidence="1 2" key="1">
    <citation type="submission" date="2019-12" db="EMBL/GenBank/DDBJ databases">
        <title>Streptomyces sp. strain T44 isolated from rhizosphere soil of Broussonetia papyrifera.</title>
        <authorList>
            <person name="Mo P."/>
        </authorList>
    </citation>
    <scope>NUCLEOTIDE SEQUENCE [LARGE SCALE GENOMIC DNA]</scope>
    <source>
        <strain evidence="1 2">T44</strain>
    </source>
</reference>
<name>A0A6I6NEK9_9ACTN</name>
<evidence type="ECO:0000313" key="2">
    <source>
        <dbReference type="Proteomes" id="UP000436138"/>
    </source>
</evidence>
<protein>
    <submittedName>
        <fullName evidence="1">Uncharacterized protein</fullName>
    </submittedName>
</protein>
<accession>A0A6I6NEK9</accession>